<proteinExistence type="predicted"/>
<dbReference type="Pfam" id="PF02230">
    <property type="entry name" value="Abhydrolase_2"/>
    <property type="match status" value="1"/>
</dbReference>
<keyword evidence="1" id="KW-0732">Signal</keyword>
<reference evidence="3" key="1">
    <citation type="submission" date="2021-02" db="EMBL/GenBank/DDBJ databases">
        <authorList>
            <person name="Dougan E. K."/>
            <person name="Rhodes N."/>
            <person name="Thang M."/>
            <person name="Chan C."/>
        </authorList>
    </citation>
    <scope>NUCLEOTIDE SEQUENCE</scope>
</reference>
<dbReference type="InterPro" id="IPR003140">
    <property type="entry name" value="PLipase/COase/thioEstase"/>
</dbReference>
<dbReference type="InterPro" id="IPR029058">
    <property type="entry name" value="AB_hydrolase_fold"/>
</dbReference>
<dbReference type="AlphaFoldDB" id="A0A812R0R3"/>
<gene>
    <name evidence="3" type="primary">ESTA</name>
    <name evidence="3" type="ORF">SNAT2548_LOCUS22481</name>
</gene>
<dbReference type="EMBL" id="CAJNDS010002290">
    <property type="protein sequence ID" value="CAE7413333.1"/>
    <property type="molecule type" value="Genomic_DNA"/>
</dbReference>
<feature type="domain" description="Phospholipase/carboxylesterase/thioesterase" evidence="2">
    <location>
        <begin position="97"/>
        <end position="202"/>
    </location>
</feature>
<dbReference type="SUPFAM" id="SSF53474">
    <property type="entry name" value="alpha/beta-Hydrolases"/>
    <property type="match status" value="1"/>
</dbReference>
<sequence>MERVTMFVEMVFLAEFCVCLGKGSPLLSSPQSLFKELPKGWVAPQDVAHEYFHILGKTPEGRRLAPLVSGLTEHNVMVGSLKRMYKIYIQNPDTSIQQQGLIMMLHGMGQPIDSFWYTGDYRSNTAKLGWVSVFPQGWTADEGGSDRSWYSGWCCHTDNAVVDDKSFIKEVMAIIRNTFQLDIPEGRTFLSGYSAGCYLAFAISCDPTTATDFDAYGGLACVWQSDRNREYYDSCAPTKPFFYATMTEDAYTVQADATWTRYTTRLQCPGEAKQSFSSGIVTCFDKINCGATLVSTRHCKLQGLPHHPMPFASNEAGWEFSLEQWNWWTDVVEANVTGLVDPNTAPTKSLFLCFFLAALSLHMVI</sequence>
<dbReference type="Proteomes" id="UP000604046">
    <property type="component" value="Unassembled WGS sequence"/>
</dbReference>
<feature type="chain" id="PRO_5032870980" evidence="1">
    <location>
        <begin position="22"/>
        <end position="365"/>
    </location>
</feature>
<dbReference type="GO" id="GO:0016787">
    <property type="term" value="F:hydrolase activity"/>
    <property type="evidence" value="ECO:0007669"/>
    <property type="project" value="InterPro"/>
</dbReference>
<keyword evidence="4" id="KW-1185">Reference proteome</keyword>
<accession>A0A812R0R3</accession>
<comment type="caution">
    <text evidence="3">The sequence shown here is derived from an EMBL/GenBank/DDBJ whole genome shotgun (WGS) entry which is preliminary data.</text>
</comment>
<dbReference type="Gene3D" id="3.40.50.1820">
    <property type="entry name" value="alpha/beta hydrolase"/>
    <property type="match status" value="1"/>
</dbReference>
<organism evidence="3 4">
    <name type="scientific">Symbiodinium natans</name>
    <dbReference type="NCBI Taxonomy" id="878477"/>
    <lineage>
        <taxon>Eukaryota</taxon>
        <taxon>Sar</taxon>
        <taxon>Alveolata</taxon>
        <taxon>Dinophyceae</taxon>
        <taxon>Suessiales</taxon>
        <taxon>Symbiodiniaceae</taxon>
        <taxon>Symbiodinium</taxon>
    </lineage>
</organism>
<evidence type="ECO:0000313" key="3">
    <source>
        <dbReference type="EMBL" id="CAE7413333.1"/>
    </source>
</evidence>
<name>A0A812R0R3_9DINO</name>
<evidence type="ECO:0000313" key="4">
    <source>
        <dbReference type="Proteomes" id="UP000604046"/>
    </source>
</evidence>
<feature type="signal peptide" evidence="1">
    <location>
        <begin position="1"/>
        <end position="21"/>
    </location>
</feature>
<protein>
    <submittedName>
        <fullName evidence="3">ESTA protein</fullName>
    </submittedName>
</protein>
<evidence type="ECO:0000259" key="2">
    <source>
        <dbReference type="Pfam" id="PF02230"/>
    </source>
</evidence>
<evidence type="ECO:0000256" key="1">
    <source>
        <dbReference type="SAM" id="SignalP"/>
    </source>
</evidence>